<dbReference type="InterPro" id="IPR029069">
    <property type="entry name" value="HotDog_dom_sf"/>
</dbReference>
<dbReference type="KEGG" id="ptaw:DW352_13120"/>
<dbReference type="PANTHER" id="PTHR36934:SF1">
    <property type="entry name" value="THIOESTERASE DOMAIN-CONTAINING PROTEIN"/>
    <property type="match status" value="1"/>
</dbReference>
<evidence type="ECO:0000259" key="3">
    <source>
        <dbReference type="Pfam" id="PF22636"/>
    </source>
</evidence>
<dbReference type="InterPro" id="IPR054485">
    <property type="entry name" value="FlK-like_dom"/>
</dbReference>
<reference evidence="4 5" key="1">
    <citation type="submission" date="2018-07" db="EMBL/GenBank/DDBJ databases">
        <authorList>
            <person name="Quirk P.G."/>
            <person name="Krulwich T.A."/>
        </authorList>
    </citation>
    <scope>NUCLEOTIDE SEQUENCE [LARGE SCALE GENOMIC DNA]</scope>
    <source>
        <strain evidence="4 5">CC-BB4</strain>
    </source>
</reference>
<feature type="active site" evidence="1">
    <location>
        <position position="44"/>
    </location>
</feature>
<gene>
    <name evidence="4" type="ORF">DW352_13120</name>
</gene>
<proteinExistence type="predicted"/>
<evidence type="ECO:0000313" key="5">
    <source>
        <dbReference type="Proteomes" id="UP000254889"/>
    </source>
</evidence>
<evidence type="ECO:0000256" key="1">
    <source>
        <dbReference type="PIRSR" id="PIRSR014972-1"/>
    </source>
</evidence>
<keyword evidence="5" id="KW-1185">Reference proteome</keyword>
<feature type="domain" description="Fluoroacetyl-CoA-specific thioesterase-like" evidence="3">
    <location>
        <begin position="16"/>
        <end position="118"/>
    </location>
</feature>
<dbReference type="Proteomes" id="UP000254889">
    <property type="component" value="Chromosome"/>
</dbReference>
<feature type="binding site" evidence="2">
    <location>
        <position position="63"/>
    </location>
    <ligand>
        <name>substrate</name>
    </ligand>
</feature>
<accession>A0A345ZWR8</accession>
<evidence type="ECO:0000313" key="4">
    <source>
        <dbReference type="EMBL" id="AXK81365.1"/>
    </source>
</evidence>
<dbReference type="PANTHER" id="PTHR36934">
    <property type="entry name" value="BLR0278 PROTEIN"/>
    <property type="match status" value="1"/>
</dbReference>
<dbReference type="AlphaFoldDB" id="A0A345ZWR8"/>
<dbReference type="PIRSF" id="PIRSF014972">
    <property type="entry name" value="FlK"/>
    <property type="match status" value="1"/>
</dbReference>
<dbReference type="Gene3D" id="3.10.129.10">
    <property type="entry name" value="Hotdog Thioesterase"/>
    <property type="match status" value="1"/>
</dbReference>
<dbReference type="SUPFAM" id="SSF54637">
    <property type="entry name" value="Thioesterase/thiol ester dehydrase-isomerase"/>
    <property type="match status" value="1"/>
</dbReference>
<feature type="active site" evidence="1">
    <location>
        <position position="70"/>
    </location>
</feature>
<protein>
    <submittedName>
        <fullName evidence="4">Thioesterase</fullName>
    </submittedName>
</protein>
<dbReference type="RefSeq" id="WP_115691744.1">
    <property type="nucleotide sequence ID" value="NZ_CP031417.1"/>
</dbReference>
<feature type="active site" evidence="1">
    <location>
        <position position="36"/>
    </location>
</feature>
<organism evidence="4 5">
    <name type="scientific">Pseudolabrys taiwanensis</name>
    <dbReference type="NCBI Taxonomy" id="331696"/>
    <lineage>
        <taxon>Bacteria</taxon>
        <taxon>Pseudomonadati</taxon>
        <taxon>Pseudomonadota</taxon>
        <taxon>Alphaproteobacteria</taxon>
        <taxon>Hyphomicrobiales</taxon>
        <taxon>Xanthobacteraceae</taxon>
        <taxon>Pseudolabrys</taxon>
    </lineage>
</organism>
<sequence>MRPIPLGAKGTYTLKVTPAHLANQFKDAVLPQVFATPMMVTIMENAALNAVRDYLEPGESVVGTVVNIKHLAATPVGHEVTAEAVVTKVDGRRIEFDVTAHDEQEVIGAGTHERAVVQLERLQKRLDAKAPKR</sequence>
<name>A0A345ZWR8_9HYPH</name>
<evidence type="ECO:0000256" key="2">
    <source>
        <dbReference type="PIRSR" id="PIRSR014972-2"/>
    </source>
</evidence>
<dbReference type="OrthoDB" id="6902891at2"/>
<feature type="binding site" evidence="2">
    <location>
        <position position="63"/>
    </location>
    <ligand>
        <name>CoA</name>
        <dbReference type="ChEBI" id="CHEBI:57287"/>
    </ligand>
</feature>
<dbReference type="Pfam" id="PF22636">
    <property type="entry name" value="FlK"/>
    <property type="match status" value="1"/>
</dbReference>
<dbReference type="InterPro" id="IPR025540">
    <property type="entry name" value="FlK"/>
</dbReference>
<dbReference type="EMBL" id="CP031417">
    <property type="protein sequence ID" value="AXK81365.1"/>
    <property type="molecule type" value="Genomic_DNA"/>
</dbReference>
<feature type="binding site" evidence="2">
    <location>
        <position position="114"/>
    </location>
    <ligand>
        <name>substrate</name>
    </ligand>
</feature>